<dbReference type="Pfam" id="PF13561">
    <property type="entry name" value="adh_short_C2"/>
    <property type="match status" value="1"/>
</dbReference>
<proteinExistence type="inferred from homology"/>
<keyword evidence="2" id="KW-0560">Oxidoreductase</keyword>
<dbReference type="InterPro" id="IPR036291">
    <property type="entry name" value="NAD(P)-bd_dom_sf"/>
</dbReference>
<evidence type="ECO:0000256" key="1">
    <source>
        <dbReference type="ARBA" id="ARBA00006484"/>
    </source>
</evidence>
<organism evidence="4 5">
    <name type="scientific">Candidatus Cellulosilyticum pullistercoris</name>
    <dbReference type="NCBI Taxonomy" id="2838521"/>
    <lineage>
        <taxon>Bacteria</taxon>
        <taxon>Bacillati</taxon>
        <taxon>Bacillota</taxon>
        <taxon>Clostridia</taxon>
        <taxon>Lachnospirales</taxon>
        <taxon>Cellulosilyticaceae</taxon>
        <taxon>Cellulosilyticum</taxon>
    </lineage>
</organism>
<dbReference type="InterPro" id="IPR002347">
    <property type="entry name" value="SDR_fam"/>
</dbReference>
<protein>
    <submittedName>
        <fullName evidence="4">SDR family oxidoreductase</fullName>
    </submittedName>
</protein>
<accession>A0A9E2KB18</accession>
<dbReference type="PANTHER" id="PTHR48107:SF16">
    <property type="entry name" value="NADPH-DEPENDENT ALDEHYDE REDUCTASE 1, CHLOROPLASTIC"/>
    <property type="match status" value="1"/>
</dbReference>
<name>A0A9E2KB18_9FIRM</name>
<reference evidence="4" key="2">
    <citation type="submission" date="2021-04" db="EMBL/GenBank/DDBJ databases">
        <authorList>
            <person name="Gilroy R."/>
        </authorList>
    </citation>
    <scope>NUCLEOTIDE SEQUENCE</scope>
    <source>
        <strain evidence="4">B5-657</strain>
    </source>
</reference>
<feature type="region of interest" description="Disordered" evidence="3">
    <location>
        <begin position="1"/>
        <end position="34"/>
    </location>
</feature>
<evidence type="ECO:0000313" key="5">
    <source>
        <dbReference type="Proteomes" id="UP000824229"/>
    </source>
</evidence>
<dbReference type="PRINTS" id="PR00081">
    <property type="entry name" value="GDHRDH"/>
</dbReference>
<dbReference type="InterPro" id="IPR020904">
    <property type="entry name" value="Sc_DH/Rdtase_CS"/>
</dbReference>
<dbReference type="PROSITE" id="PS00061">
    <property type="entry name" value="ADH_SHORT"/>
    <property type="match status" value="1"/>
</dbReference>
<evidence type="ECO:0000256" key="3">
    <source>
        <dbReference type="SAM" id="MobiDB-lite"/>
    </source>
</evidence>
<reference evidence="4" key="1">
    <citation type="journal article" date="2021" name="PeerJ">
        <title>Extensive microbial diversity within the chicken gut microbiome revealed by metagenomics and culture.</title>
        <authorList>
            <person name="Gilroy R."/>
            <person name="Ravi A."/>
            <person name="Getino M."/>
            <person name="Pursley I."/>
            <person name="Horton D.L."/>
            <person name="Alikhan N.F."/>
            <person name="Baker D."/>
            <person name="Gharbi K."/>
            <person name="Hall N."/>
            <person name="Watson M."/>
            <person name="Adriaenssens E.M."/>
            <person name="Foster-Nyarko E."/>
            <person name="Jarju S."/>
            <person name="Secka A."/>
            <person name="Antonio M."/>
            <person name="Oren A."/>
            <person name="Chaudhuri R.R."/>
            <person name="La Ragione R."/>
            <person name="Hildebrand F."/>
            <person name="Pallen M.J."/>
        </authorList>
    </citation>
    <scope>NUCLEOTIDE SEQUENCE</scope>
    <source>
        <strain evidence="4">B5-657</strain>
    </source>
</reference>
<comment type="caution">
    <text evidence="4">The sequence shown here is derived from an EMBL/GenBank/DDBJ whole genome shotgun (WGS) entry which is preliminary data.</text>
</comment>
<dbReference type="GO" id="GO:0016614">
    <property type="term" value="F:oxidoreductase activity, acting on CH-OH group of donors"/>
    <property type="evidence" value="ECO:0007669"/>
    <property type="project" value="UniProtKB-ARBA"/>
</dbReference>
<dbReference type="PRINTS" id="PR00080">
    <property type="entry name" value="SDRFAMILY"/>
</dbReference>
<dbReference type="Proteomes" id="UP000824229">
    <property type="component" value="Unassembled WGS sequence"/>
</dbReference>
<dbReference type="AlphaFoldDB" id="A0A9E2KB18"/>
<sequence>MNEKTCISMNDLPKSFPAQHQAKQPGIESEMTPSPIFDDPCYKGSGKLKDKVALITGGDSGIGRAVAIAFAKEGAKVIISYLNEQQDAEQTKTYVESYGGCCDLVMGDLHSEAFCKQLVEHVVKEFGTLDILVNNAAVQYPQNSFKDITKEQLKTTFDVNLFSMFHITQAALKHMKQGSCIINTTSITAYEGHDKLIDYASTKGAIVSFTRSLSQSIINQGIRVNAVAPGPIWTPLIVSSFSKEEVSQFGKDTPMKRAGQPFELAPTYVYLASNDSSYVTGQVLHV</sequence>
<dbReference type="SUPFAM" id="SSF51735">
    <property type="entry name" value="NAD(P)-binding Rossmann-fold domains"/>
    <property type="match status" value="1"/>
</dbReference>
<gene>
    <name evidence="4" type="ORF">H9872_03295</name>
</gene>
<evidence type="ECO:0000313" key="4">
    <source>
        <dbReference type="EMBL" id="MBU3803770.1"/>
    </source>
</evidence>
<dbReference type="Gene3D" id="3.40.50.720">
    <property type="entry name" value="NAD(P)-binding Rossmann-like Domain"/>
    <property type="match status" value="1"/>
</dbReference>
<dbReference type="PANTHER" id="PTHR48107">
    <property type="entry name" value="NADPH-DEPENDENT ALDEHYDE REDUCTASE-LIKE PROTEIN, CHLOROPLASTIC-RELATED"/>
    <property type="match status" value="1"/>
</dbReference>
<dbReference type="EMBL" id="JAHLFQ010000064">
    <property type="protein sequence ID" value="MBU3803770.1"/>
    <property type="molecule type" value="Genomic_DNA"/>
</dbReference>
<feature type="non-terminal residue" evidence="4">
    <location>
        <position position="286"/>
    </location>
</feature>
<dbReference type="CDD" id="cd05355">
    <property type="entry name" value="SDR_c1"/>
    <property type="match status" value="1"/>
</dbReference>
<dbReference type="FunFam" id="3.40.50.720:FF:000084">
    <property type="entry name" value="Short-chain dehydrogenase reductase"/>
    <property type="match status" value="1"/>
</dbReference>
<comment type="similarity">
    <text evidence="1">Belongs to the short-chain dehydrogenases/reductases (SDR) family.</text>
</comment>
<evidence type="ECO:0000256" key="2">
    <source>
        <dbReference type="ARBA" id="ARBA00023002"/>
    </source>
</evidence>
<dbReference type="GO" id="GO:0008206">
    <property type="term" value="P:bile acid metabolic process"/>
    <property type="evidence" value="ECO:0007669"/>
    <property type="project" value="UniProtKB-ARBA"/>
</dbReference>
<dbReference type="NCBIfam" id="NF005214">
    <property type="entry name" value="PRK06701.1"/>
    <property type="match status" value="1"/>
</dbReference>